<evidence type="ECO:0000313" key="3">
    <source>
        <dbReference type="Proteomes" id="UP000178372"/>
    </source>
</evidence>
<name>A0A1F7GFH8_9BACT</name>
<feature type="transmembrane region" description="Helical" evidence="1">
    <location>
        <begin position="98"/>
        <end position="121"/>
    </location>
</feature>
<dbReference type="Proteomes" id="UP000178372">
    <property type="component" value="Unassembled WGS sequence"/>
</dbReference>
<evidence type="ECO:0000313" key="2">
    <source>
        <dbReference type="EMBL" id="OGK17242.1"/>
    </source>
</evidence>
<comment type="caution">
    <text evidence="2">The sequence shown here is derived from an EMBL/GenBank/DDBJ whole genome shotgun (WGS) entry which is preliminary data.</text>
</comment>
<proteinExistence type="predicted"/>
<reference evidence="2 3" key="1">
    <citation type="journal article" date="2016" name="Nat. Commun.">
        <title>Thousands of microbial genomes shed light on interconnected biogeochemical processes in an aquifer system.</title>
        <authorList>
            <person name="Anantharaman K."/>
            <person name="Brown C.T."/>
            <person name="Hug L.A."/>
            <person name="Sharon I."/>
            <person name="Castelle C.J."/>
            <person name="Probst A.J."/>
            <person name="Thomas B.C."/>
            <person name="Singh A."/>
            <person name="Wilkins M.J."/>
            <person name="Karaoz U."/>
            <person name="Brodie E.L."/>
            <person name="Williams K.H."/>
            <person name="Hubbard S.S."/>
            <person name="Banfield J.F."/>
        </authorList>
    </citation>
    <scope>NUCLEOTIDE SEQUENCE [LARGE SCALE GENOMIC DNA]</scope>
</reference>
<gene>
    <name evidence="2" type="ORF">A2690_02235</name>
</gene>
<keyword evidence="1" id="KW-0812">Transmembrane</keyword>
<feature type="transmembrane region" description="Helical" evidence="1">
    <location>
        <begin position="30"/>
        <end position="52"/>
    </location>
</feature>
<accession>A0A1F7GFH8</accession>
<sequence>MFTRKFITTFVATLAVFFIVNQIFPNMLVFGMISIPYIQALLTASFGVALAASSVKPIFHDDLGFELNDQQWMGIYLLVNMGVIYLMARTPISNSVGVGVIGFWMSLLLGFLVTGAQYLIFRDALHPKKTRR</sequence>
<keyword evidence="1" id="KW-0472">Membrane</keyword>
<dbReference type="AlphaFoldDB" id="A0A1F7GFH8"/>
<dbReference type="EMBL" id="MFZF01000002">
    <property type="protein sequence ID" value="OGK17242.1"/>
    <property type="molecule type" value="Genomic_DNA"/>
</dbReference>
<protein>
    <submittedName>
        <fullName evidence="2">Uncharacterized protein</fullName>
    </submittedName>
</protein>
<keyword evidence="1" id="KW-1133">Transmembrane helix</keyword>
<organism evidence="2 3">
    <name type="scientific">Candidatus Roizmanbacteria bacterium RIFCSPHIGHO2_01_FULL_39_12b</name>
    <dbReference type="NCBI Taxonomy" id="1802030"/>
    <lineage>
        <taxon>Bacteria</taxon>
        <taxon>Candidatus Roizmaniibacteriota</taxon>
    </lineage>
</organism>
<feature type="transmembrane region" description="Helical" evidence="1">
    <location>
        <begin position="7"/>
        <end position="24"/>
    </location>
</feature>
<evidence type="ECO:0000256" key="1">
    <source>
        <dbReference type="SAM" id="Phobius"/>
    </source>
</evidence>
<feature type="transmembrane region" description="Helical" evidence="1">
    <location>
        <begin position="73"/>
        <end position="92"/>
    </location>
</feature>